<comment type="similarity">
    <text evidence="2">Belongs to the TatC family.</text>
</comment>
<dbReference type="PANTHER" id="PTHR30371:SF0">
    <property type="entry name" value="SEC-INDEPENDENT PROTEIN TRANSLOCASE PROTEIN TATC, CHLOROPLASTIC-RELATED"/>
    <property type="match status" value="1"/>
</dbReference>
<feature type="transmembrane region" description="Helical" evidence="7">
    <location>
        <begin position="434"/>
        <end position="456"/>
    </location>
</feature>
<name>A0A6N2NG10_SALVM</name>
<proteinExistence type="inferred from homology"/>
<dbReference type="InterPro" id="IPR002033">
    <property type="entry name" value="TatC"/>
</dbReference>
<feature type="region of interest" description="Disordered" evidence="6">
    <location>
        <begin position="307"/>
        <end position="328"/>
    </location>
</feature>
<dbReference type="GO" id="GO:0065002">
    <property type="term" value="P:intracellular protein transmembrane transport"/>
    <property type="evidence" value="ECO:0007669"/>
    <property type="project" value="TreeGrafter"/>
</dbReference>
<dbReference type="EMBL" id="CAADRP010002335">
    <property type="protein sequence ID" value="VFU66182.1"/>
    <property type="molecule type" value="Genomic_DNA"/>
</dbReference>
<dbReference type="GO" id="GO:0043953">
    <property type="term" value="P:protein transport by the Tat complex"/>
    <property type="evidence" value="ECO:0007669"/>
    <property type="project" value="TreeGrafter"/>
</dbReference>
<feature type="region of interest" description="Disordered" evidence="6">
    <location>
        <begin position="147"/>
        <end position="170"/>
    </location>
</feature>
<keyword evidence="4 7" id="KW-1133">Transmembrane helix</keyword>
<evidence type="ECO:0000256" key="5">
    <source>
        <dbReference type="ARBA" id="ARBA00023136"/>
    </source>
</evidence>
<accession>A0A6N2NG10</accession>
<evidence type="ECO:0000256" key="1">
    <source>
        <dbReference type="ARBA" id="ARBA00004141"/>
    </source>
</evidence>
<keyword evidence="5 7" id="KW-0472">Membrane</keyword>
<evidence type="ECO:0000256" key="2">
    <source>
        <dbReference type="ARBA" id="ARBA00008882"/>
    </source>
</evidence>
<evidence type="ECO:0000256" key="6">
    <source>
        <dbReference type="SAM" id="MobiDB-lite"/>
    </source>
</evidence>
<keyword evidence="3 7" id="KW-0812">Transmembrane</keyword>
<dbReference type="GO" id="GO:0033281">
    <property type="term" value="C:TAT protein transport complex"/>
    <property type="evidence" value="ECO:0007669"/>
    <property type="project" value="TreeGrafter"/>
</dbReference>
<evidence type="ECO:0000256" key="3">
    <source>
        <dbReference type="ARBA" id="ARBA00022692"/>
    </source>
</evidence>
<dbReference type="PANTHER" id="PTHR30371">
    <property type="entry name" value="SEC-INDEPENDENT PROTEIN TRANSLOCASE PROTEIN TATC"/>
    <property type="match status" value="1"/>
</dbReference>
<evidence type="ECO:0000256" key="4">
    <source>
        <dbReference type="ARBA" id="ARBA00022989"/>
    </source>
</evidence>
<protein>
    <submittedName>
        <fullName evidence="8">Uncharacterized protein</fullName>
    </submittedName>
</protein>
<organism evidence="8">
    <name type="scientific">Salix viminalis</name>
    <name type="common">Common osier</name>
    <name type="synonym">Basket willow</name>
    <dbReference type="NCBI Taxonomy" id="40686"/>
    <lineage>
        <taxon>Eukaryota</taxon>
        <taxon>Viridiplantae</taxon>
        <taxon>Streptophyta</taxon>
        <taxon>Embryophyta</taxon>
        <taxon>Tracheophyta</taxon>
        <taxon>Spermatophyta</taxon>
        <taxon>Magnoliopsida</taxon>
        <taxon>eudicotyledons</taxon>
        <taxon>Gunneridae</taxon>
        <taxon>Pentapetalae</taxon>
        <taxon>rosids</taxon>
        <taxon>fabids</taxon>
        <taxon>Malpighiales</taxon>
        <taxon>Salicaceae</taxon>
        <taxon>Saliceae</taxon>
        <taxon>Salix</taxon>
    </lineage>
</organism>
<gene>
    <name evidence="8" type="ORF">SVIM_LOCUS512426</name>
</gene>
<comment type="subcellular location">
    <subcellularLocation>
        <location evidence="1">Membrane</location>
        <topology evidence="1">Multi-pass membrane protein</topology>
    </subcellularLocation>
</comment>
<dbReference type="AlphaFoldDB" id="A0A6N2NG10"/>
<sequence>MKVVKGGIECQRVLHRIGMIGQCFEKKSSEGSGTDQGAEYLIGDCFVLLPKGLDTGKASKRLATIGWYFRFSGSRVAGAIKELPLALVVGTHPALPSSRNAARSISVFHRKITFIAQVVLEWEELFFQEGVLEERATKRRSSIRDAASLAKGLPSPEEADPNEQAKLQSGGAIRRNGCTSAMAGEAKAAPVLVLSLAEKRFIREQGIPFVVARYLRSKARNWTTRLQLLNEEESLVGEGALSNSEATKPFFSSPRFPTSNRERGYFRISRYRIKPCKSQPKEILQQSQGNKMPNPGKLGAKAYQFPSKGNKGGHQTNSSLNGNSLRMPQDRISKSTSDWIPRGWTNQLLWGTKDEIQSIPPFKWFSLLLVPVPNSSPGSSQCLALSILRTCNCDPFARTEGLSVETSTNNRRFLIVFPLLTAALFTPPDIWCQIVARFLISLIIELAIFVASIVQVREEVWTSGMRGSGSIDKKEKEPP</sequence>
<evidence type="ECO:0000256" key="7">
    <source>
        <dbReference type="SAM" id="Phobius"/>
    </source>
</evidence>
<feature type="compositionally biased region" description="Polar residues" evidence="6">
    <location>
        <begin position="313"/>
        <end position="326"/>
    </location>
</feature>
<reference evidence="8" key="1">
    <citation type="submission" date="2019-03" db="EMBL/GenBank/DDBJ databases">
        <authorList>
            <person name="Mank J."/>
            <person name="Almeida P."/>
        </authorList>
    </citation>
    <scope>NUCLEOTIDE SEQUENCE</scope>
    <source>
        <strain evidence="8">78183</strain>
    </source>
</reference>
<dbReference type="GO" id="GO:0009977">
    <property type="term" value="F:proton motive force dependent protein transmembrane transporter activity"/>
    <property type="evidence" value="ECO:0007669"/>
    <property type="project" value="TreeGrafter"/>
</dbReference>
<evidence type="ECO:0000313" key="8">
    <source>
        <dbReference type="EMBL" id="VFU66182.1"/>
    </source>
</evidence>